<reference evidence="2" key="1">
    <citation type="submission" date="2020-09" db="EMBL/GenBank/DDBJ databases">
        <title>Genome-Enabled Discovery of Anthraquinone Biosynthesis in Senna tora.</title>
        <authorList>
            <person name="Kang S.-H."/>
            <person name="Pandey R.P."/>
            <person name="Lee C.-M."/>
            <person name="Sim J.-S."/>
            <person name="Jeong J.-T."/>
            <person name="Choi B.-S."/>
            <person name="Jung M."/>
            <person name="Ginzburg D."/>
            <person name="Zhao K."/>
            <person name="Won S.Y."/>
            <person name="Oh T.-J."/>
            <person name="Yu Y."/>
            <person name="Kim N.-H."/>
            <person name="Lee O.R."/>
            <person name="Lee T.-H."/>
            <person name="Bashyal P."/>
            <person name="Kim T.-S."/>
            <person name="Lee W.-H."/>
            <person name="Kawkins C."/>
            <person name="Kim C.-K."/>
            <person name="Kim J.S."/>
            <person name="Ahn B.O."/>
            <person name="Rhee S.Y."/>
            <person name="Sohng J.K."/>
        </authorList>
    </citation>
    <scope>NUCLEOTIDE SEQUENCE</scope>
    <source>
        <tissue evidence="2">Leaf</tissue>
    </source>
</reference>
<sequence>MARPYPYYGHQQLTGPPQGAPHKKAKHPFMPHVMEAHFPRDHINTFTSAMSIVNKFKPPTVPHIFLYPYRPDATMQKVEKVKGRSLSALARERGIPARLLILFHRVRTANPGTEDLVATHLVKVALRGNPFNVAIAANKPKNLFEGTKGGVRELYLEGTQQKEGPVSRVTEKTEVGATSTLLSLTGALSTVRPRAPSSTLARVSFSAFHARHPRLTLFDGGDLQSLSSEAIVHRGEAPNTTAPNTMEPRLHQGWRSAMPSQ</sequence>
<evidence type="ECO:0000313" key="2">
    <source>
        <dbReference type="EMBL" id="KAF7839509.1"/>
    </source>
</evidence>
<gene>
    <name evidence="2" type="ORF">G2W53_007991</name>
</gene>
<dbReference type="AlphaFoldDB" id="A0A834X8H9"/>
<name>A0A834X8H9_9FABA</name>
<feature type="region of interest" description="Disordered" evidence="1">
    <location>
        <begin position="1"/>
        <end position="26"/>
    </location>
</feature>
<evidence type="ECO:0000256" key="1">
    <source>
        <dbReference type="SAM" id="MobiDB-lite"/>
    </source>
</evidence>
<keyword evidence="3" id="KW-1185">Reference proteome</keyword>
<feature type="region of interest" description="Disordered" evidence="1">
    <location>
        <begin position="235"/>
        <end position="261"/>
    </location>
</feature>
<protein>
    <submittedName>
        <fullName evidence="2">Uncharacterized protein</fullName>
    </submittedName>
</protein>
<proteinExistence type="predicted"/>
<comment type="caution">
    <text evidence="2">The sequence shown here is derived from an EMBL/GenBank/DDBJ whole genome shotgun (WGS) entry which is preliminary data.</text>
</comment>
<accession>A0A834X8H9</accession>
<evidence type="ECO:0000313" key="3">
    <source>
        <dbReference type="Proteomes" id="UP000634136"/>
    </source>
</evidence>
<dbReference type="EMBL" id="JAAIUW010000003">
    <property type="protein sequence ID" value="KAF7839509.1"/>
    <property type="molecule type" value="Genomic_DNA"/>
</dbReference>
<dbReference type="Proteomes" id="UP000634136">
    <property type="component" value="Unassembled WGS sequence"/>
</dbReference>
<organism evidence="2 3">
    <name type="scientific">Senna tora</name>
    <dbReference type="NCBI Taxonomy" id="362788"/>
    <lineage>
        <taxon>Eukaryota</taxon>
        <taxon>Viridiplantae</taxon>
        <taxon>Streptophyta</taxon>
        <taxon>Embryophyta</taxon>
        <taxon>Tracheophyta</taxon>
        <taxon>Spermatophyta</taxon>
        <taxon>Magnoliopsida</taxon>
        <taxon>eudicotyledons</taxon>
        <taxon>Gunneridae</taxon>
        <taxon>Pentapetalae</taxon>
        <taxon>rosids</taxon>
        <taxon>fabids</taxon>
        <taxon>Fabales</taxon>
        <taxon>Fabaceae</taxon>
        <taxon>Caesalpinioideae</taxon>
        <taxon>Cassia clade</taxon>
        <taxon>Senna</taxon>
    </lineage>
</organism>